<organism evidence="1 2">
    <name type="scientific">Klebsiella pneumoniae</name>
    <dbReference type="NCBI Taxonomy" id="573"/>
    <lineage>
        <taxon>Bacteria</taxon>
        <taxon>Pseudomonadati</taxon>
        <taxon>Pseudomonadota</taxon>
        <taxon>Gammaproteobacteria</taxon>
        <taxon>Enterobacterales</taxon>
        <taxon>Enterobacteriaceae</taxon>
        <taxon>Klebsiella/Raoultella group</taxon>
        <taxon>Klebsiella</taxon>
        <taxon>Klebsiella pneumoniae complex</taxon>
    </lineage>
</organism>
<dbReference type="AlphaFoldDB" id="A0A377WJ16"/>
<protein>
    <submittedName>
        <fullName evidence="1">Uncharacterized protein</fullName>
    </submittedName>
</protein>
<evidence type="ECO:0000313" key="1">
    <source>
        <dbReference type="EMBL" id="STT54814.1"/>
    </source>
</evidence>
<reference evidence="1 2" key="1">
    <citation type="submission" date="2018-06" db="EMBL/GenBank/DDBJ databases">
        <authorList>
            <consortium name="Pathogen Informatics"/>
            <person name="Doyle S."/>
        </authorList>
    </citation>
    <scope>NUCLEOTIDE SEQUENCE [LARGE SCALE GENOMIC DNA]</scope>
    <source>
        <strain evidence="1 2">NCTC8849</strain>
    </source>
</reference>
<gene>
    <name evidence="1" type="ORF">NCTC8849_03404</name>
</gene>
<name>A0A377WJ16_KLEPN</name>
<proteinExistence type="predicted"/>
<dbReference type="Proteomes" id="UP000254799">
    <property type="component" value="Unassembled WGS sequence"/>
</dbReference>
<dbReference type="EMBL" id="UGLC01000002">
    <property type="protein sequence ID" value="STT54814.1"/>
    <property type="molecule type" value="Genomic_DNA"/>
</dbReference>
<sequence>MGKFCRGLQQAGVENNGRRSARRAMALNMPTWEALVAQTFAGIFLFNELDFEPSGSSTKAMTVVPPFTGPASRVTLPPF</sequence>
<evidence type="ECO:0000313" key="2">
    <source>
        <dbReference type="Proteomes" id="UP000254799"/>
    </source>
</evidence>
<accession>A0A377WJ16</accession>